<evidence type="ECO:0000256" key="3">
    <source>
        <dbReference type="ARBA" id="ARBA00022723"/>
    </source>
</evidence>
<organism evidence="6 7">
    <name type="scientific">Enteractinococcus helveticum</name>
    <dbReference type="NCBI Taxonomy" id="1837282"/>
    <lineage>
        <taxon>Bacteria</taxon>
        <taxon>Bacillati</taxon>
        <taxon>Actinomycetota</taxon>
        <taxon>Actinomycetes</taxon>
        <taxon>Micrococcales</taxon>
        <taxon>Micrococcaceae</taxon>
    </lineage>
</organism>
<sequence>MLNTVETFSSTQLRDIARDAATVAGEYLASVFRRPMEIQHKTSAHDQVTVHDRVTEDLIREVIARRCPGSTVVGEEAGVAVAGASDNDTDQSDITWHIDPIDGTSNFAQGFAFFCTSIAVEIDGEIRAGAVYDPISDMMFSADDSAAYLNDNLLVTPRALPLPSATLITGYPTAADLAAEGQAATQRFQSWVEAFSSVRRTGSGALSILHVAAGWTDASLGTGVSTWDVAAAMLILRRAGGSYYPVHYTNGTEHRADHYASGYLALGPGVEYPIMEAAVHQIEQGRRR</sequence>
<evidence type="ECO:0000256" key="4">
    <source>
        <dbReference type="ARBA" id="ARBA00022842"/>
    </source>
</evidence>
<dbReference type="SUPFAM" id="SSF56655">
    <property type="entry name" value="Carbohydrate phosphatase"/>
    <property type="match status" value="1"/>
</dbReference>
<evidence type="ECO:0000256" key="2">
    <source>
        <dbReference type="ARBA" id="ARBA00013106"/>
    </source>
</evidence>
<feature type="binding site" evidence="5">
    <location>
        <position position="102"/>
    </location>
    <ligand>
        <name>Mg(2+)</name>
        <dbReference type="ChEBI" id="CHEBI:18420"/>
        <label>1</label>
        <note>catalytic</note>
    </ligand>
</feature>
<dbReference type="GO" id="GO:0006020">
    <property type="term" value="P:inositol metabolic process"/>
    <property type="evidence" value="ECO:0007669"/>
    <property type="project" value="TreeGrafter"/>
</dbReference>
<evidence type="ECO:0000256" key="5">
    <source>
        <dbReference type="PIRSR" id="PIRSR600760-2"/>
    </source>
</evidence>
<dbReference type="Gene3D" id="3.40.190.80">
    <property type="match status" value="1"/>
</dbReference>
<dbReference type="PRINTS" id="PR00377">
    <property type="entry name" value="IMPHPHTASES"/>
</dbReference>
<protein>
    <recommendedName>
        <fullName evidence="2">inositol-phosphate phosphatase</fullName>
        <ecNumber evidence="2">3.1.3.25</ecNumber>
    </recommendedName>
</protein>
<keyword evidence="3 5" id="KW-0479">Metal-binding</keyword>
<feature type="binding site" evidence="5">
    <location>
        <position position="75"/>
    </location>
    <ligand>
        <name>Mg(2+)</name>
        <dbReference type="ChEBI" id="CHEBI:18420"/>
        <label>1</label>
        <note>catalytic</note>
    </ligand>
</feature>
<dbReference type="PANTHER" id="PTHR20854:SF17">
    <property type="entry name" value="PHOSPHATASE IMPL1, CHLOROPLASTIC"/>
    <property type="match status" value="1"/>
</dbReference>
<feature type="binding site" evidence="5">
    <location>
        <position position="99"/>
    </location>
    <ligand>
        <name>Mg(2+)</name>
        <dbReference type="ChEBI" id="CHEBI:18420"/>
        <label>1</label>
        <note>catalytic</note>
    </ligand>
</feature>
<comment type="cofactor">
    <cofactor evidence="5">
        <name>Mg(2+)</name>
        <dbReference type="ChEBI" id="CHEBI:18420"/>
    </cofactor>
</comment>
<dbReference type="PROSITE" id="PS00630">
    <property type="entry name" value="IMP_2"/>
    <property type="match status" value="1"/>
</dbReference>
<proteinExistence type="predicted"/>
<comment type="catalytic activity">
    <reaction evidence="1">
        <text>a myo-inositol phosphate + H2O = myo-inositol + phosphate</text>
        <dbReference type="Rhea" id="RHEA:24056"/>
        <dbReference type="ChEBI" id="CHEBI:15377"/>
        <dbReference type="ChEBI" id="CHEBI:17268"/>
        <dbReference type="ChEBI" id="CHEBI:43474"/>
        <dbReference type="ChEBI" id="CHEBI:84139"/>
        <dbReference type="EC" id="3.1.3.25"/>
    </reaction>
</comment>
<dbReference type="GO" id="GO:0007165">
    <property type="term" value="P:signal transduction"/>
    <property type="evidence" value="ECO:0007669"/>
    <property type="project" value="TreeGrafter"/>
</dbReference>
<dbReference type="InterPro" id="IPR020550">
    <property type="entry name" value="Inositol_monophosphatase_CS"/>
</dbReference>
<feature type="binding site" evidence="5">
    <location>
        <position position="101"/>
    </location>
    <ligand>
        <name>Mg(2+)</name>
        <dbReference type="ChEBI" id="CHEBI:18420"/>
        <label>1</label>
        <note>catalytic</note>
    </ligand>
</feature>
<dbReference type="Proteomes" id="UP000703315">
    <property type="component" value="Unassembled WGS sequence"/>
</dbReference>
<reference evidence="6" key="1">
    <citation type="journal article" date="2021" name="PeerJ">
        <title>Extensive microbial diversity within the chicken gut microbiome revealed by metagenomics and culture.</title>
        <authorList>
            <person name="Gilroy R."/>
            <person name="Ravi A."/>
            <person name="Getino M."/>
            <person name="Pursley I."/>
            <person name="Horton D.L."/>
            <person name="Alikhan N.F."/>
            <person name="Baker D."/>
            <person name="Gharbi K."/>
            <person name="Hall N."/>
            <person name="Watson M."/>
            <person name="Adriaenssens E.M."/>
            <person name="Foster-Nyarko E."/>
            <person name="Jarju S."/>
            <person name="Secka A."/>
            <person name="Antonio M."/>
            <person name="Oren A."/>
            <person name="Chaudhuri R.R."/>
            <person name="La Ragione R."/>
            <person name="Hildebrand F."/>
            <person name="Pallen M.J."/>
        </authorList>
    </citation>
    <scope>NUCLEOTIDE SEQUENCE</scope>
    <source>
        <strain evidence="6">ChiHjej13B12-14962</strain>
    </source>
</reference>
<keyword evidence="4 5" id="KW-0460">Magnesium</keyword>
<dbReference type="EC" id="3.1.3.25" evidence="2"/>
<dbReference type="AlphaFoldDB" id="A0A921FPF7"/>
<dbReference type="Pfam" id="PF00459">
    <property type="entry name" value="Inositol_P"/>
    <property type="match status" value="1"/>
</dbReference>
<accession>A0A921FPF7</accession>
<name>A0A921FPF7_9MICC</name>
<gene>
    <name evidence="6" type="ORF">K8V32_11265</name>
</gene>
<dbReference type="RefSeq" id="WP_303907352.1">
    <property type="nucleotide sequence ID" value="NZ_DYXC01000127.1"/>
</dbReference>
<dbReference type="EMBL" id="DYXC01000127">
    <property type="protein sequence ID" value="HJF15359.1"/>
    <property type="molecule type" value="Genomic_DNA"/>
</dbReference>
<dbReference type="Gene3D" id="3.30.540.10">
    <property type="entry name" value="Fructose-1,6-Bisphosphatase, subunit A, domain 1"/>
    <property type="match status" value="1"/>
</dbReference>
<feature type="binding site" evidence="5">
    <location>
        <position position="228"/>
    </location>
    <ligand>
        <name>Mg(2+)</name>
        <dbReference type="ChEBI" id="CHEBI:18420"/>
        <label>1</label>
        <note>catalytic</note>
    </ligand>
</feature>
<dbReference type="PANTHER" id="PTHR20854">
    <property type="entry name" value="INOSITOL MONOPHOSPHATASE"/>
    <property type="match status" value="1"/>
</dbReference>
<comment type="caution">
    <text evidence="6">The sequence shown here is derived from an EMBL/GenBank/DDBJ whole genome shotgun (WGS) entry which is preliminary data.</text>
</comment>
<reference evidence="6" key="2">
    <citation type="submission" date="2021-09" db="EMBL/GenBank/DDBJ databases">
        <authorList>
            <person name="Gilroy R."/>
        </authorList>
    </citation>
    <scope>NUCLEOTIDE SEQUENCE</scope>
    <source>
        <strain evidence="6">ChiHjej13B12-14962</strain>
    </source>
</reference>
<evidence type="ECO:0000256" key="1">
    <source>
        <dbReference type="ARBA" id="ARBA00001033"/>
    </source>
</evidence>
<dbReference type="InterPro" id="IPR000760">
    <property type="entry name" value="Inositol_monophosphatase-like"/>
</dbReference>
<evidence type="ECO:0000313" key="7">
    <source>
        <dbReference type="Proteomes" id="UP000703315"/>
    </source>
</evidence>
<dbReference type="GO" id="GO:0046872">
    <property type="term" value="F:metal ion binding"/>
    <property type="evidence" value="ECO:0007669"/>
    <property type="project" value="UniProtKB-KW"/>
</dbReference>
<dbReference type="GO" id="GO:0046854">
    <property type="term" value="P:phosphatidylinositol phosphate biosynthetic process"/>
    <property type="evidence" value="ECO:0007669"/>
    <property type="project" value="InterPro"/>
</dbReference>
<dbReference type="GO" id="GO:0008934">
    <property type="term" value="F:inositol monophosphate 1-phosphatase activity"/>
    <property type="evidence" value="ECO:0007669"/>
    <property type="project" value="TreeGrafter"/>
</dbReference>
<evidence type="ECO:0000313" key="6">
    <source>
        <dbReference type="EMBL" id="HJF15359.1"/>
    </source>
</evidence>